<accession>A0AC58SZF2</accession>
<keyword evidence="1" id="KW-1185">Reference proteome</keyword>
<organism evidence="1 2">
    <name type="scientific">Nicotiana tabacum</name>
    <name type="common">Common tobacco</name>
    <dbReference type="NCBI Taxonomy" id="4097"/>
    <lineage>
        <taxon>Eukaryota</taxon>
        <taxon>Viridiplantae</taxon>
        <taxon>Streptophyta</taxon>
        <taxon>Embryophyta</taxon>
        <taxon>Tracheophyta</taxon>
        <taxon>Spermatophyta</taxon>
        <taxon>Magnoliopsida</taxon>
        <taxon>eudicotyledons</taxon>
        <taxon>Gunneridae</taxon>
        <taxon>Pentapetalae</taxon>
        <taxon>asterids</taxon>
        <taxon>lamiids</taxon>
        <taxon>Solanales</taxon>
        <taxon>Solanaceae</taxon>
        <taxon>Nicotianoideae</taxon>
        <taxon>Nicotianeae</taxon>
        <taxon>Nicotiana</taxon>
    </lineage>
</organism>
<gene>
    <name evidence="2" type="primary">LOC107792136</name>
</gene>
<evidence type="ECO:0000313" key="2">
    <source>
        <dbReference type="RefSeq" id="XP_075090362.1"/>
    </source>
</evidence>
<dbReference type="Proteomes" id="UP000790787">
    <property type="component" value="Chromosome 17"/>
</dbReference>
<reference evidence="1" key="1">
    <citation type="journal article" date="2014" name="Nat. Commun.">
        <title>The tobacco genome sequence and its comparison with those of tomato and potato.</title>
        <authorList>
            <person name="Sierro N."/>
            <person name="Battey J.N."/>
            <person name="Ouadi S."/>
            <person name="Bakaher N."/>
            <person name="Bovet L."/>
            <person name="Willig A."/>
            <person name="Goepfert S."/>
            <person name="Peitsch M.C."/>
            <person name="Ivanov N.V."/>
        </authorList>
    </citation>
    <scope>NUCLEOTIDE SEQUENCE [LARGE SCALE GENOMIC DNA]</scope>
</reference>
<evidence type="ECO:0000313" key="1">
    <source>
        <dbReference type="Proteomes" id="UP000790787"/>
    </source>
</evidence>
<protein>
    <submittedName>
        <fullName evidence="2">Protein FREE1 isoform X1</fullName>
    </submittedName>
</protein>
<name>A0AC58SZF2_TOBAC</name>
<dbReference type="RefSeq" id="XP_075090362.1">
    <property type="nucleotide sequence ID" value="XM_075234261.1"/>
</dbReference>
<sequence>MHNNDVNSSYFQYYQPHIQNPNPSSDHPHNPAAVPDQYASAPPVPSDYSSAYPPYSHNHFPTANPNTQHQPYNYYPYNQNQASLSYDYSTPNPPNYSSSYSSAPHSIENNGSYGEQGFYGSGVYKYNSDRKDESYSESRSESNMGVMFDDYGRPINIQNGRENQGRPSSREVVKATPKMEEQHDVTAGVLKFRVKLLSEGVDQSDMDVLCQIGLDGIRILDPAMTRTLRIYLLENVTRWEILDSYIFAFWAKSSVDVEPRRIRLKSNSYTVNNILDTVTAASIQIKEIGESNKPSDSIKGSEQAAEKKKGFVDLMKLMRPLNEEKDFWVPDEAVRKCTGCGTDFSAFNRKHHCRNCGDIFCDKCTQGRVALTADEDALPVRVCDRCMAEVTQRLSNSKEAMAKVAPLRSHEDLTRKLKEEMDKKRKTSGGLSSQGSRGMREVECPTCTVHLQVQYHRPCFSPPLLMFVPVPENLFDTVNPKNILYLWMYFIWI</sequence>
<reference evidence="2" key="2">
    <citation type="submission" date="2025-08" db="UniProtKB">
        <authorList>
            <consortium name="RefSeq"/>
        </authorList>
    </citation>
    <scope>IDENTIFICATION</scope>
    <source>
        <tissue evidence="2">Leaf</tissue>
    </source>
</reference>
<proteinExistence type="predicted"/>